<organism evidence="2 3">
    <name type="scientific">Exophiala dermatitidis (strain ATCC 34100 / CBS 525.76 / NIH/UT8656)</name>
    <name type="common">Black yeast</name>
    <name type="synonym">Wangiella dermatitidis</name>
    <dbReference type="NCBI Taxonomy" id="858893"/>
    <lineage>
        <taxon>Eukaryota</taxon>
        <taxon>Fungi</taxon>
        <taxon>Dikarya</taxon>
        <taxon>Ascomycota</taxon>
        <taxon>Pezizomycotina</taxon>
        <taxon>Eurotiomycetes</taxon>
        <taxon>Chaetothyriomycetidae</taxon>
        <taxon>Chaetothyriales</taxon>
        <taxon>Herpotrichiellaceae</taxon>
        <taxon>Exophiala</taxon>
    </lineage>
</organism>
<dbReference type="Proteomes" id="UP000007304">
    <property type="component" value="Unassembled WGS sequence"/>
</dbReference>
<dbReference type="InParanoid" id="H6C391"/>
<keyword evidence="3" id="KW-1185">Reference proteome</keyword>
<evidence type="ECO:0000256" key="1">
    <source>
        <dbReference type="SAM" id="Phobius"/>
    </source>
</evidence>
<dbReference type="GeneID" id="20310763"/>
<keyword evidence="1" id="KW-0472">Membrane</keyword>
<proteinExistence type="predicted"/>
<keyword evidence="1" id="KW-1133">Transmembrane helix</keyword>
<dbReference type="RefSeq" id="XP_009158567.1">
    <property type="nucleotide sequence ID" value="XM_009160319.1"/>
</dbReference>
<gene>
    <name evidence="2" type="ORF">HMPREF1120_06124</name>
</gene>
<name>H6C391_EXODN</name>
<reference evidence="2" key="1">
    <citation type="submission" date="2011-07" db="EMBL/GenBank/DDBJ databases">
        <title>The Genome Sequence of Exophiala (Wangiella) dermatitidis NIH/UT8656.</title>
        <authorList>
            <consortium name="The Broad Institute Genome Sequencing Platform"/>
            <person name="Cuomo C."/>
            <person name="Wang Z."/>
            <person name="Hunicke-Smith S."/>
            <person name="Szanislo P.J."/>
            <person name="Earl A."/>
            <person name="Young S.K."/>
            <person name="Zeng Q."/>
            <person name="Gargeya S."/>
            <person name="Fitzgerald M."/>
            <person name="Haas B."/>
            <person name="Abouelleil A."/>
            <person name="Alvarado L."/>
            <person name="Arachchi H.M."/>
            <person name="Berlin A."/>
            <person name="Brown A."/>
            <person name="Chapman S.B."/>
            <person name="Chen Z."/>
            <person name="Dunbar C."/>
            <person name="Freedman E."/>
            <person name="Gearin G."/>
            <person name="Gellesch M."/>
            <person name="Goldberg J."/>
            <person name="Griggs A."/>
            <person name="Gujja S."/>
            <person name="Heiman D."/>
            <person name="Howarth C."/>
            <person name="Larson L."/>
            <person name="Lui A."/>
            <person name="MacDonald P.J.P."/>
            <person name="Montmayeur A."/>
            <person name="Murphy C."/>
            <person name="Neiman D."/>
            <person name="Pearson M."/>
            <person name="Priest M."/>
            <person name="Roberts A."/>
            <person name="Saif S."/>
            <person name="Shea T."/>
            <person name="Shenoy N."/>
            <person name="Sisk P."/>
            <person name="Stolte C."/>
            <person name="Sykes S."/>
            <person name="Wortman J."/>
            <person name="Nusbaum C."/>
            <person name="Birren B."/>
        </authorList>
    </citation>
    <scope>NUCLEOTIDE SEQUENCE</scope>
    <source>
        <strain evidence="2">NIH/UT8656</strain>
    </source>
</reference>
<dbReference type="VEuPathDB" id="FungiDB:HMPREF1120_06124"/>
<dbReference type="OrthoDB" id="2126185at2759"/>
<keyword evidence="1" id="KW-0812">Transmembrane</keyword>
<accession>H6C391</accession>
<dbReference type="HOGENOM" id="CLU_1686578_0_0_1"/>
<feature type="transmembrane region" description="Helical" evidence="1">
    <location>
        <begin position="55"/>
        <end position="75"/>
    </location>
</feature>
<protein>
    <submittedName>
        <fullName evidence="2">Uncharacterized protein</fullName>
    </submittedName>
</protein>
<evidence type="ECO:0000313" key="2">
    <source>
        <dbReference type="EMBL" id="EHY58106.1"/>
    </source>
</evidence>
<sequence>MAAVVDSNVVGALLFYLYMVAAILLTGLIALDLLRAYRQLQHATLVGRGQSRNSTILVLMGLAVLSFCSLSYHMLDFLIQSYRSWALSHIVVSRRDQPVRYATPKDWADMMALRVWNWSVESNLFQDFGEAICNGPQRFWWTELALLYSYGWNLYT</sequence>
<feature type="transmembrane region" description="Helical" evidence="1">
    <location>
        <begin position="12"/>
        <end position="34"/>
    </location>
</feature>
<dbReference type="AlphaFoldDB" id="H6C391"/>
<evidence type="ECO:0000313" key="3">
    <source>
        <dbReference type="Proteomes" id="UP000007304"/>
    </source>
</evidence>
<dbReference type="EMBL" id="JH226134">
    <property type="protein sequence ID" value="EHY58106.1"/>
    <property type="molecule type" value="Genomic_DNA"/>
</dbReference>